<dbReference type="KEGG" id="fpla:A4U99_14625"/>
<reference evidence="2 3" key="1">
    <citation type="submission" date="2020-11" db="EMBL/GenBank/DDBJ databases">
        <title>Closed and high quality bacterial genomes of the OMM12 community.</title>
        <authorList>
            <person name="Marbouty M."/>
            <person name="Lamy-Besnier Q."/>
            <person name="Debarbieux L."/>
            <person name="Koszul R."/>
        </authorList>
    </citation>
    <scope>NUCLEOTIDE SEQUENCE [LARGE SCALE GENOMIC DNA]</scope>
    <source>
        <strain evidence="2 3">YL31</strain>
    </source>
</reference>
<dbReference type="PROSITE" id="PS50943">
    <property type="entry name" value="HTH_CROC1"/>
    <property type="match status" value="1"/>
</dbReference>
<evidence type="ECO:0000313" key="3">
    <source>
        <dbReference type="Proteomes" id="UP000595792"/>
    </source>
</evidence>
<protein>
    <submittedName>
        <fullName evidence="2">Helix-turn-helix transcriptional regulator</fullName>
    </submittedName>
</protein>
<dbReference type="RefSeq" id="WP_065535305.1">
    <property type="nucleotide sequence ID" value="NZ_CP015406.2"/>
</dbReference>
<dbReference type="Gene3D" id="1.10.260.40">
    <property type="entry name" value="lambda repressor-like DNA-binding domains"/>
    <property type="match status" value="1"/>
</dbReference>
<dbReference type="InterPro" id="IPR010982">
    <property type="entry name" value="Lambda_DNA-bd_dom_sf"/>
</dbReference>
<name>A0AAX1KGD1_FLAPL</name>
<dbReference type="AlphaFoldDB" id="A0AAX1KGD1"/>
<gene>
    <name evidence="2" type="ORF">I5Q84_12960</name>
</gene>
<proteinExistence type="predicted"/>
<evidence type="ECO:0000259" key="1">
    <source>
        <dbReference type="PROSITE" id="PS50943"/>
    </source>
</evidence>
<dbReference type="Proteomes" id="UP000595792">
    <property type="component" value="Chromosome"/>
</dbReference>
<sequence>MPEAWTGNLIGKMHNKGITYDDLAEEMGVTKSYISMILNGKRKPPGIRGRMDAAVNNVVLRRNGVTVDDLLSEHDTKDKAQ</sequence>
<dbReference type="SUPFAM" id="SSF47413">
    <property type="entry name" value="lambda repressor-like DNA-binding domains"/>
    <property type="match status" value="1"/>
</dbReference>
<organism evidence="2 3">
    <name type="scientific">Flavonifractor plautii</name>
    <name type="common">Fusobacterium plautii</name>
    <dbReference type="NCBI Taxonomy" id="292800"/>
    <lineage>
        <taxon>Bacteria</taxon>
        <taxon>Bacillati</taxon>
        <taxon>Bacillota</taxon>
        <taxon>Clostridia</taxon>
        <taxon>Eubacteriales</taxon>
        <taxon>Oscillospiraceae</taxon>
        <taxon>Flavonifractor</taxon>
    </lineage>
</organism>
<dbReference type="Pfam" id="PF01381">
    <property type="entry name" value="HTH_3"/>
    <property type="match status" value="1"/>
</dbReference>
<dbReference type="InterPro" id="IPR001387">
    <property type="entry name" value="Cro/C1-type_HTH"/>
</dbReference>
<dbReference type="SMART" id="SM00530">
    <property type="entry name" value="HTH_XRE"/>
    <property type="match status" value="1"/>
</dbReference>
<evidence type="ECO:0000313" key="2">
    <source>
        <dbReference type="EMBL" id="QQR04883.1"/>
    </source>
</evidence>
<accession>A0AAX1KGD1</accession>
<dbReference type="CDD" id="cd00093">
    <property type="entry name" value="HTH_XRE"/>
    <property type="match status" value="1"/>
</dbReference>
<dbReference type="GO" id="GO:0003677">
    <property type="term" value="F:DNA binding"/>
    <property type="evidence" value="ECO:0007669"/>
    <property type="project" value="InterPro"/>
</dbReference>
<dbReference type="EMBL" id="CP065315">
    <property type="protein sequence ID" value="QQR04883.1"/>
    <property type="molecule type" value="Genomic_DNA"/>
</dbReference>
<feature type="domain" description="HTH cro/C1-type" evidence="1">
    <location>
        <begin position="16"/>
        <end position="44"/>
    </location>
</feature>